<evidence type="ECO:0000313" key="1">
    <source>
        <dbReference type="EMBL" id="MCI35720.1"/>
    </source>
</evidence>
<evidence type="ECO:0000313" key="2">
    <source>
        <dbReference type="Proteomes" id="UP000265520"/>
    </source>
</evidence>
<accession>A0A392RIW6</accession>
<comment type="caution">
    <text evidence="1">The sequence shown here is derived from an EMBL/GenBank/DDBJ whole genome shotgun (WGS) entry which is preliminary data.</text>
</comment>
<dbReference type="AlphaFoldDB" id="A0A392RIW6"/>
<dbReference type="Proteomes" id="UP000265520">
    <property type="component" value="Unassembled WGS sequence"/>
</dbReference>
<organism evidence="1 2">
    <name type="scientific">Trifolium medium</name>
    <dbReference type="NCBI Taxonomy" id="97028"/>
    <lineage>
        <taxon>Eukaryota</taxon>
        <taxon>Viridiplantae</taxon>
        <taxon>Streptophyta</taxon>
        <taxon>Embryophyta</taxon>
        <taxon>Tracheophyta</taxon>
        <taxon>Spermatophyta</taxon>
        <taxon>Magnoliopsida</taxon>
        <taxon>eudicotyledons</taxon>
        <taxon>Gunneridae</taxon>
        <taxon>Pentapetalae</taxon>
        <taxon>rosids</taxon>
        <taxon>fabids</taxon>
        <taxon>Fabales</taxon>
        <taxon>Fabaceae</taxon>
        <taxon>Papilionoideae</taxon>
        <taxon>50 kb inversion clade</taxon>
        <taxon>NPAAA clade</taxon>
        <taxon>Hologalegina</taxon>
        <taxon>IRL clade</taxon>
        <taxon>Trifolieae</taxon>
        <taxon>Trifolium</taxon>
    </lineage>
</organism>
<sequence length="47" mass="5408">MVINRKQRRRTKNALISVGVENADAVTRNHRKRTNPTLIHAGIKDEE</sequence>
<keyword evidence="2" id="KW-1185">Reference proteome</keyword>
<reference evidence="1 2" key="1">
    <citation type="journal article" date="2018" name="Front. Plant Sci.">
        <title>Red Clover (Trifolium pratense) and Zigzag Clover (T. medium) - A Picture of Genomic Similarities and Differences.</title>
        <authorList>
            <person name="Dluhosova J."/>
            <person name="Istvanek J."/>
            <person name="Nedelnik J."/>
            <person name="Repkova J."/>
        </authorList>
    </citation>
    <scope>NUCLEOTIDE SEQUENCE [LARGE SCALE GENOMIC DNA]</scope>
    <source>
        <strain evidence="2">cv. 10/8</strain>
        <tissue evidence="1">Leaf</tissue>
    </source>
</reference>
<dbReference type="EMBL" id="LXQA010226251">
    <property type="protein sequence ID" value="MCI35720.1"/>
    <property type="molecule type" value="Genomic_DNA"/>
</dbReference>
<protein>
    <submittedName>
        <fullName evidence="1">Uncharacterized protein</fullName>
    </submittedName>
</protein>
<name>A0A392RIW6_9FABA</name>
<feature type="non-terminal residue" evidence="1">
    <location>
        <position position="47"/>
    </location>
</feature>
<proteinExistence type="predicted"/>